<proteinExistence type="predicted"/>
<evidence type="ECO:0000313" key="2">
    <source>
        <dbReference type="Proteomes" id="UP001217918"/>
    </source>
</evidence>
<protein>
    <submittedName>
        <fullName evidence="1">Uncharacterized protein</fullName>
    </submittedName>
</protein>
<name>A0AAD9MAH7_9PEZI</name>
<reference evidence="1" key="1">
    <citation type="journal article" date="2023" name="Mol. Plant Microbe Interact.">
        <title>Elucidating the Obligate Nature and Biological Capacity of an Invasive Fungal Corn Pathogen.</title>
        <authorList>
            <person name="MacCready J.S."/>
            <person name="Roggenkamp E.M."/>
            <person name="Gdanetz K."/>
            <person name="Chilvers M.I."/>
        </authorList>
    </citation>
    <scope>NUCLEOTIDE SEQUENCE</scope>
    <source>
        <strain evidence="1">PM02</strain>
    </source>
</reference>
<dbReference type="AlphaFoldDB" id="A0AAD9MAH7"/>
<organism evidence="1 2">
    <name type="scientific">Phyllachora maydis</name>
    <dbReference type="NCBI Taxonomy" id="1825666"/>
    <lineage>
        <taxon>Eukaryota</taxon>
        <taxon>Fungi</taxon>
        <taxon>Dikarya</taxon>
        <taxon>Ascomycota</taxon>
        <taxon>Pezizomycotina</taxon>
        <taxon>Sordariomycetes</taxon>
        <taxon>Sordariomycetidae</taxon>
        <taxon>Phyllachorales</taxon>
        <taxon>Phyllachoraceae</taxon>
        <taxon>Phyllachora</taxon>
    </lineage>
</organism>
<sequence length="311" mass="35613">MKEVRRELEQKDEQILQLRQSLGHMTSRYSTLQQSKKGMEGYRNQLDWDEEVQKAYKTLGYHIKNFCETCLGGKPFIKGVNKDQAENFNSMTAKSIWEVCLQDEDYKAKFFQGAVWHYLCLHLLSYPLAAYSKPMSDGMSQVQIAQLSEYRLKKDTPRMARLNAWRRDTGRLLHESLGAEPNNAWSFSPVHCNHVATEMAKLFHRYSGAGTLEVVQSQLRNVVDLAVKLASLISRADAHYLVAYHGKYLNEASYGFKAERASMKILISFSGHLDDYDVPVDFVIRPGLLRYGEPDGEGMERNVLVKTLICV</sequence>
<comment type="caution">
    <text evidence="1">The sequence shown here is derived from an EMBL/GenBank/DDBJ whole genome shotgun (WGS) entry which is preliminary data.</text>
</comment>
<accession>A0AAD9MAH7</accession>
<evidence type="ECO:0000313" key="1">
    <source>
        <dbReference type="EMBL" id="KAK2068987.1"/>
    </source>
</evidence>
<gene>
    <name evidence="1" type="ORF">P8C59_003597</name>
</gene>
<dbReference type="Proteomes" id="UP001217918">
    <property type="component" value="Unassembled WGS sequence"/>
</dbReference>
<dbReference type="EMBL" id="JAQQPM010000002">
    <property type="protein sequence ID" value="KAK2068987.1"/>
    <property type="molecule type" value="Genomic_DNA"/>
</dbReference>
<keyword evidence="2" id="KW-1185">Reference proteome</keyword>